<dbReference type="InterPro" id="IPR027417">
    <property type="entry name" value="P-loop_NTPase"/>
</dbReference>
<accession>A0A9N9KEL2</accession>
<dbReference type="InterPro" id="IPR000330">
    <property type="entry name" value="SNF2_N"/>
</dbReference>
<evidence type="ECO:0000259" key="3">
    <source>
        <dbReference type="Pfam" id="PF00176"/>
    </source>
</evidence>
<dbReference type="SUPFAM" id="SSF52540">
    <property type="entry name" value="P-loop containing nucleoside triphosphate hydrolases"/>
    <property type="match status" value="1"/>
</dbReference>
<protein>
    <submittedName>
        <fullName evidence="4">22287_t:CDS:1</fullName>
    </submittedName>
</protein>
<dbReference type="EMBL" id="CAJVPY010065907">
    <property type="protein sequence ID" value="CAG8825095.1"/>
    <property type="molecule type" value="Genomic_DNA"/>
</dbReference>
<keyword evidence="1" id="KW-0547">Nucleotide-binding</keyword>
<feature type="domain" description="SNF2 N-terminal" evidence="3">
    <location>
        <begin position="70"/>
        <end position="191"/>
    </location>
</feature>
<sequence>QKEMERSARERINALKNNDEEAYMKLVDEHKDERITHLLRQTDRFLETLTEAVLEHQRDHMKNNKTNNVNSDDTETETVADGEDGKKIDYLAIAHKVQEEVEQPNILLGGILKDYQIQGLKWMNERGPYLIIVPLSTMTNWVLEFEKWAPSIKICTYKGTPPTRKLLQKKYLKNPECQVFLTTYEYIIKDKA</sequence>
<evidence type="ECO:0000313" key="4">
    <source>
        <dbReference type="EMBL" id="CAG8825095.1"/>
    </source>
</evidence>
<name>A0A9N9KEL2_9GLOM</name>
<feature type="non-terminal residue" evidence="4">
    <location>
        <position position="192"/>
    </location>
</feature>
<dbReference type="Pfam" id="PF00176">
    <property type="entry name" value="SNF2-rel_dom"/>
    <property type="match status" value="1"/>
</dbReference>
<dbReference type="Gene3D" id="3.40.50.10810">
    <property type="entry name" value="Tandem AAA-ATPase domain"/>
    <property type="match status" value="1"/>
</dbReference>
<comment type="caution">
    <text evidence="4">The sequence shown here is derived from an EMBL/GenBank/DDBJ whole genome shotgun (WGS) entry which is preliminary data.</text>
</comment>
<dbReference type="OrthoDB" id="5857104at2759"/>
<keyword evidence="5" id="KW-1185">Reference proteome</keyword>
<evidence type="ECO:0000313" key="5">
    <source>
        <dbReference type="Proteomes" id="UP000789405"/>
    </source>
</evidence>
<evidence type="ECO:0000256" key="2">
    <source>
        <dbReference type="ARBA" id="ARBA00022840"/>
    </source>
</evidence>
<gene>
    <name evidence="4" type="ORF">DERYTH_LOCUS27835</name>
</gene>
<evidence type="ECO:0000256" key="1">
    <source>
        <dbReference type="ARBA" id="ARBA00022741"/>
    </source>
</evidence>
<dbReference type="Proteomes" id="UP000789405">
    <property type="component" value="Unassembled WGS sequence"/>
</dbReference>
<dbReference type="Gene3D" id="1.20.5.170">
    <property type="match status" value="1"/>
</dbReference>
<dbReference type="PANTHER" id="PTHR10799">
    <property type="entry name" value="SNF2/RAD54 HELICASE FAMILY"/>
    <property type="match status" value="1"/>
</dbReference>
<proteinExistence type="predicted"/>
<dbReference type="InterPro" id="IPR038718">
    <property type="entry name" value="SNF2-like_sf"/>
</dbReference>
<dbReference type="AlphaFoldDB" id="A0A9N9KEL2"/>
<organism evidence="4 5">
    <name type="scientific">Dentiscutata erythropus</name>
    <dbReference type="NCBI Taxonomy" id="1348616"/>
    <lineage>
        <taxon>Eukaryota</taxon>
        <taxon>Fungi</taxon>
        <taxon>Fungi incertae sedis</taxon>
        <taxon>Mucoromycota</taxon>
        <taxon>Glomeromycotina</taxon>
        <taxon>Glomeromycetes</taxon>
        <taxon>Diversisporales</taxon>
        <taxon>Gigasporaceae</taxon>
        <taxon>Dentiscutata</taxon>
    </lineage>
</organism>
<feature type="non-terminal residue" evidence="4">
    <location>
        <position position="1"/>
    </location>
</feature>
<keyword evidence="2" id="KW-0067">ATP-binding</keyword>
<reference evidence="4" key="1">
    <citation type="submission" date="2021-06" db="EMBL/GenBank/DDBJ databases">
        <authorList>
            <person name="Kallberg Y."/>
            <person name="Tangrot J."/>
            <person name="Rosling A."/>
        </authorList>
    </citation>
    <scope>NUCLEOTIDE SEQUENCE</scope>
    <source>
        <strain evidence="4">MA453B</strain>
    </source>
</reference>
<dbReference type="GO" id="GO:0005524">
    <property type="term" value="F:ATP binding"/>
    <property type="evidence" value="ECO:0007669"/>
    <property type="project" value="InterPro"/>
</dbReference>